<protein>
    <submittedName>
        <fullName evidence="6">FAD dependent oxidoreductase</fullName>
    </submittedName>
</protein>
<dbReference type="GO" id="GO:0046872">
    <property type="term" value="F:metal ion binding"/>
    <property type="evidence" value="ECO:0007669"/>
    <property type="project" value="UniProtKB-KW"/>
</dbReference>
<keyword evidence="4" id="KW-0408">Iron</keyword>
<name>A0A1H2IHZ4_9BACT</name>
<dbReference type="GO" id="GO:0016491">
    <property type="term" value="F:oxidoreductase activity"/>
    <property type="evidence" value="ECO:0007669"/>
    <property type="project" value="UniProtKB-KW"/>
</dbReference>
<dbReference type="PANTHER" id="PTHR43498">
    <property type="entry name" value="FERREDOXIN:COB-COM HETERODISULFIDE REDUCTASE SUBUNIT A"/>
    <property type="match status" value="1"/>
</dbReference>
<evidence type="ECO:0000256" key="5">
    <source>
        <dbReference type="ARBA" id="ARBA00023014"/>
    </source>
</evidence>
<dbReference type="GO" id="GO:0051539">
    <property type="term" value="F:4 iron, 4 sulfur cluster binding"/>
    <property type="evidence" value="ECO:0007669"/>
    <property type="project" value="UniProtKB-KW"/>
</dbReference>
<evidence type="ECO:0000313" key="6">
    <source>
        <dbReference type="EMBL" id="SDU43674.1"/>
    </source>
</evidence>
<proteinExistence type="predicted"/>
<keyword evidence="3" id="KW-0560">Oxidoreductase</keyword>
<dbReference type="Proteomes" id="UP000199608">
    <property type="component" value="Unassembled WGS sequence"/>
</dbReference>
<evidence type="ECO:0000256" key="3">
    <source>
        <dbReference type="ARBA" id="ARBA00023002"/>
    </source>
</evidence>
<dbReference type="InterPro" id="IPR036188">
    <property type="entry name" value="FAD/NAD-bd_sf"/>
</dbReference>
<reference evidence="7" key="1">
    <citation type="submission" date="2016-10" db="EMBL/GenBank/DDBJ databases">
        <authorList>
            <person name="Varghese N."/>
            <person name="Submissions S."/>
        </authorList>
    </citation>
    <scope>NUCLEOTIDE SEQUENCE [LARGE SCALE GENOMIC DNA]</scope>
    <source>
        <strain evidence="7">DSM 3384</strain>
    </source>
</reference>
<dbReference type="Gene3D" id="3.50.50.60">
    <property type="entry name" value="FAD/NAD(P)-binding domain"/>
    <property type="match status" value="1"/>
</dbReference>
<evidence type="ECO:0000256" key="1">
    <source>
        <dbReference type="ARBA" id="ARBA00022485"/>
    </source>
</evidence>
<gene>
    <name evidence="6" type="ORF">SAMN04487931_108202</name>
</gene>
<sequence length="381" mass="43509">MKKFDAIIVGAGIAGLSSALTAVNSGMRTALVEKNHYLGGIAQDCFHTYICGLFQNDRSKPFQIANPGICSDIFKFLRECYGDKSLVKIGKVETLAFIQKDLWGYFSKHLKKNNFTFFKKSKCIKVMSENKKIQSITIAIEHGTQKKNINLYADIFIDATGNGYFSDKTLENNSQLGGYCILLDGCLNKDLSLIIPYTARKIIKEYELNEYLKFITITYNFLTKKYILKFSVKNHEDVETCQFIYEKLNKNIKELSQLKFIKASENIHLRSYSNIQANTLINHKTHDRDIAVKSYWPTEKWDINKGTQYQYCKKDKPFCIPVSALKDDKIHNLFLAGKNIRVSEQIHASARVMGVCMATGEQAVINALKYLKTNNMKALRL</sequence>
<evidence type="ECO:0000256" key="2">
    <source>
        <dbReference type="ARBA" id="ARBA00022723"/>
    </source>
</evidence>
<keyword evidence="1" id="KW-0004">4Fe-4S</keyword>
<dbReference type="EMBL" id="FNLL01000008">
    <property type="protein sequence ID" value="SDU43674.1"/>
    <property type="molecule type" value="Genomic_DNA"/>
</dbReference>
<keyword evidence="7" id="KW-1185">Reference proteome</keyword>
<evidence type="ECO:0000313" key="7">
    <source>
        <dbReference type="Proteomes" id="UP000199608"/>
    </source>
</evidence>
<keyword evidence="5" id="KW-0411">Iron-sulfur</keyword>
<dbReference type="InterPro" id="IPR039650">
    <property type="entry name" value="HdrA-like"/>
</dbReference>
<dbReference type="AlphaFoldDB" id="A0A1H2IHZ4"/>
<organism evidence="6 7">
    <name type="scientific">Desulfobacula phenolica</name>
    <dbReference type="NCBI Taxonomy" id="90732"/>
    <lineage>
        <taxon>Bacteria</taxon>
        <taxon>Pseudomonadati</taxon>
        <taxon>Thermodesulfobacteriota</taxon>
        <taxon>Desulfobacteria</taxon>
        <taxon>Desulfobacterales</taxon>
        <taxon>Desulfobacteraceae</taxon>
        <taxon>Desulfobacula</taxon>
    </lineage>
</organism>
<dbReference type="Pfam" id="PF12831">
    <property type="entry name" value="FAD_oxidored"/>
    <property type="match status" value="2"/>
</dbReference>
<dbReference type="RefSeq" id="WP_092235572.1">
    <property type="nucleotide sequence ID" value="NZ_FNLL01000008.1"/>
</dbReference>
<keyword evidence="2" id="KW-0479">Metal-binding</keyword>
<accession>A0A1H2IHZ4</accession>
<dbReference type="PANTHER" id="PTHR43498:SF1">
    <property type="entry name" value="COB--COM HETERODISULFIDE REDUCTASE IRON-SULFUR SUBUNIT A"/>
    <property type="match status" value="1"/>
</dbReference>
<evidence type="ECO:0000256" key="4">
    <source>
        <dbReference type="ARBA" id="ARBA00023004"/>
    </source>
</evidence>
<dbReference type="SUPFAM" id="SSF51905">
    <property type="entry name" value="FAD/NAD(P)-binding domain"/>
    <property type="match status" value="1"/>
</dbReference>